<feature type="transmembrane region" description="Helical" evidence="6">
    <location>
        <begin position="161"/>
        <end position="178"/>
    </location>
</feature>
<dbReference type="PANTHER" id="PTHR11958:SF63">
    <property type="entry name" value="AMINO ACID TRANSPORTER"/>
    <property type="match status" value="1"/>
</dbReference>
<dbReference type="Gene3D" id="1.10.3860.10">
    <property type="entry name" value="Sodium:dicarboxylate symporter"/>
    <property type="match status" value="1"/>
</dbReference>
<keyword evidence="5 6" id="KW-0472">Membrane</keyword>
<evidence type="ECO:0000256" key="4">
    <source>
        <dbReference type="ARBA" id="ARBA00022989"/>
    </source>
</evidence>
<organism evidence="8">
    <name type="scientific">Schistocephalus solidus</name>
    <name type="common">Tapeworm</name>
    <dbReference type="NCBI Taxonomy" id="70667"/>
    <lineage>
        <taxon>Eukaryota</taxon>
        <taxon>Metazoa</taxon>
        <taxon>Spiralia</taxon>
        <taxon>Lophotrochozoa</taxon>
        <taxon>Platyhelminthes</taxon>
        <taxon>Cestoda</taxon>
        <taxon>Eucestoda</taxon>
        <taxon>Diphyllobothriidea</taxon>
        <taxon>Diphyllobothriidae</taxon>
        <taxon>Schistocephalus</taxon>
    </lineage>
</organism>
<comment type="subcellular location">
    <subcellularLocation>
        <location evidence="1 6">Membrane</location>
        <topology evidence="1 6">Multi-pass membrane protein</topology>
    </subcellularLocation>
</comment>
<evidence type="ECO:0000256" key="1">
    <source>
        <dbReference type="ARBA" id="ARBA00004141"/>
    </source>
</evidence>
<dbReference type="Pfam" id="PF00375">
    <property type="entry name" value="SDF"/>
    <property type="match status" value="2"/>
</dbReference>
<evidence type="ECO:0000256" key="7">
    <source>
        <dbReference type="SAM" id="MobiDB-lite"/>
    </source>
</evidence>
<dbReference type="GO" id="GO:0015501">
    <property type="term" value="F:glutamate:sodium symporter activity"/>
    <property type="evidence" value="ECO:0007669"/>
    <property type="project" value="TreeGrafter"/>
</dbReference>
<feature type="transmembrane region" description="Helical" evidence="6">
    <location>
        <begin position="37"/>
        <end position="56"/>
    </location>
</feature>
<feature type="transmembrane region" description="Helical" evidence="6">
    <location>
        <begin position="68"/>
        <end position="93"/>
    </location>
</feature>
<feature type="transmembrane region" description="Helical" evidence="6">
    <location>
        <begin position="184"/>
        <end position="210"/>
    </location>
</feature>
<dbReference type="GO" id="GO:0015175">
    <property type="term" value="F:neutral L-amino acid transmembrane transporter activity"/>
    <property type="evidence" value="ECO:0007669"/>
    <property type="project" value="TreeGrafter"/>
</dbReference>
<evidence type="ECO:0000256" key="5">
    <source>
        <dbReference type="ARBA" id="ARBA00023136"/>
    </source>
</evidence>
<protein>
    <recommendedName>
        <fullName evidence="6">Amino acid transporter</fullName>
    </recommendedName>
</protein>
<comment type="similarity">
    <text evidence="6">Belongs to the dicarboxylate/amino acid:cation symporter (DAACS) (TC 2.A.23) family.</text>
</comment>
<sequence>LFVSIAFGAAARASKEKGQPFLDFFESLADVVTKLMRAFLQLTPVGVCFMVASSVASRTDIQSDFVQLGLFIATVLTGLAIHFILIVLVLLAASGKNPFRLLKYSVQPYLISFATTSPQLLWIETLLAMIAMKGDGPAIFITSSVLFVAQQAKYNLDLGQVLLVLFLTFASSLAVPNIPSASMVLVVTVLSSVGVPTEGAGLLFAIEWLLDRCRSGSGGLSIMYIAATTQAIYDRTKKDTREAELEDSAPESVKSDKENLPV</sequence>
<keyword evidence="4 6" id="KW-1133">Transmembrane helix</keyword>
<proteinExistence type="inferred from homology"/>
<dbReference type="SUPFAM" id="SSF118215">
    <property type="entry name" value="Proton glutamate symport protein"/>
    <property type="match status" value="1"/>
</dbReference>
<dbReference type="GO" id="GO:0005886">
    <property type="term" value="C:plasma membrane"/>
    <property type="evidence" value="ECO:0007669"/>
    <property type="project" value="TreeGrafter"/>
</dbReference>
<dbReference type="InterPro" id="IPR050746">
    <property type="entry name" value="DAACS"/>
</dbReference>
<dbReference type="PRINTS" id="PR00173">
    <property type="entry name" value="EDTRNSPORT"/>
</dbReference>
<reference evidence="8" key="1">
    <citation type="submission" date="2016-06" db="UniProtKB">
        <authorList>
            <consortium name="WormBaseParasite"/>
        </authorList>
    </citation>
    <scope>IDENTIFICATION</scope>
</reference>
<dbReference type="PANTHER" id="PTHR11958">
    <property type="entry name" value="SODIUM/DICARBOXYLATE SYMPORTER-RELATED"/>
    <property type="match status" value="1"/>
</dbReference>
<dbReference type="AlphaFoldDB" id="A0A183TI11"/>
<keyword evidence="6" id="KW-0769">Symport</keyword>
<evidence type="ECO:0000256" key="2">
    <source>
        <dbReference type="ARBA" id="ARBA00022448"/>
    </source>
</evidence>
<evidence type="ECO:0000313" key="8">
    <source>
        <dbReference type="WBParaSite" id="SSLN_0001671701-mRNA-1"/>
    </source>
</evidence>
<keyword evidence="2 6" id="KW-0813">Transport</keyword>
<name>A0A183TI11_SCHSO</name>
<evidence type="ECO:0000256" key="6">
    <source>
        <dbReference type="RuleBase" id="RU361216"/>
    </source>
</evidence>
<feature type="compositionally biased region" description="Basic and acidic residues" evidence="7">
    <location>
        <begin position="253"/>
        <end position="262"/>
    </location>
</feature>
<dbReference type="GO" id="GO:0005313">
    <property type="term" value="F:L-glutamate transmembrane transporter activity"/>
    <property type="evidence" value="ECO:0007669"/>
    <property type="project" value="TreeGrafter"/>
</dbReference>
<dbReference type="InterPro" id="IPR001991">
    <property type="entry name" value="Na-dicarboxylate_symporter"/>
</dbReference>
<evidence type="ECO:0000256" key="3">
    <source>
        <dbReference type="ARBA" id="ARBA00022692"/>
    </source>
</evidence>
<dbReference type="InterPro" id="IPR036458">
    <property type="entry name" value="Na:dicarbo_symporter_sf"/>
</dbReference>
<dbReference type="WBParaSite" id="SSLN_0001671701-mRNA-1">
    <property type="protein sequence ID" value="SSLN_0001671701-mRNA-1"/>
    <property type="gene ID" value="SSLN_0001671701"/>
</dbReference>
<accession>A0A183TI11</accession>
<feature type="transmembrane region" description="Helical" evidence="6">
    <location>
        <begin position="126"/>
        <end position="149"/>
    </location>
</feature>
<feature type="region of interest" description="Disordered" evidence="7">
    <location>
        <begin position="238"/>
        <end position="262"/>
    </location>
</feature>
<keyword evidence="3 6" id="KW-0812">Transmembrane</keyword>